<comment type="caution">
    <text evidence="1">The sequence shown here is derived from an EMBL/GenBank/DDBJ whole genome shotgun (WGS) entry which is preliminary data.</text>
</comment>
<dbReference type="EMBL" id="LQYN01000097">
    <property type="protein sequence ID" value="KYC95064.1"/>
    <property type="molecule type" value="Genomic_DNA"/>
</dbReference>
<accession>A0A150KN15</accession>
<sequence>MNSIFKWLLSGLIVYSVFKYRYKLLNFLLGSYWIRKMGIKIAMNIPGFKTRILQSTFK</sequence>
<dbReference type="GeneID" id="62497435"/>
<dbReference type="RefSeq" id="WP_213087486.1">
    <property type="nucleotide sequence ID" value="NZ_JABWTQ010000006.1"/>
</dbReference>
<proteinExistence type="predicted"/>
<evidence type="ECO:0000313" key="1">
    <source>
        <dbReference type="EMBL" id="KYC95064.1"/>
    </source>
</evidence>
<gene>
    <name evidence="1" type="ORF">B4102_1335</name>
</gene>
<name>A0A150KN15_9BACI</name>
<organism evidence="1 2">
    <name type="scientific">Heyndrickxia sporothermodurans</name>
    <dbReference type="NCBI Taxonomy" id="46224"/>
    <lineage>
        <taxon>Bacteria</taxon>
        <taxon>Bacillati</taxon>
        <taxon>Bacillota</taxon>
        <taxon>Bacilli</taxon>
        <taxon>Bacillales</taxon>
        <taxon>Bacillaceae</taxon>
        <taxon>Heyndrickxia</taxon>
    </lineage>
</organism>
<dbReference type="PATRIC" id="fig|46224.3.peg.74"/>
<dbReference type="Proteomes" id="UP000075666">
    <property type="component" value="Unassembled WGS sequence"/>
</dbReference>
<dbReference type="STRING" id="46224.B4102_1335"/>
<evidence type="ECO:0000313" key="2">
    <source>
        <dbReference type="Proteomes" id="UP000075666"/>
    </source>
</evidence>
<dbReference type="AlphaFoldDB" id="A0A150KN15"/>
<reference evidence="1 2" key="1">
    <citation type="submission" date="2016-01" db="EMBL/GenBank/DDBJ databases">
        <title>Genome Sequences of Twelve Sporeforming Bacillus Species Isolated from Foods.</title>
        <authorList>
            <person name="Berendsen E.M."/>
            <person name="Wells-Bennik M.H."/>
            <person name="Krawcyk A.O."/>
            <person name="De Jong A."/>
            <person name="Holsappel S."/>
            <person name="Eijlander R.T."/>
            <person name="Kuipers O.P."/>
        </authorList>
    </citation>
    <scope>NUCLEOTIDE SEQUENCE [LARGE SCALE GENOMIC DNA]</scope>
    <source>
        <strain evidence="1 2">B4102</strain>
    </source>
</reference>
<keyword evidence="2" id="KW-1185">Reference proteome</keyword>
<protein>
    <submittedName>
        <fullName evidence="1">Uncharacterized protein</fullName>
    </submittedName>
</protein>